<protein>
    <submittedName>
        <fullName evidence="3">Glycosyltransferase</fullName>
    </submittedName>
</protein>
<dbReference type="Proteomes" id="UP001214441">
    <property type="component" value="Unassembled WGS sequence"/>
</dbReference>
<dbReference type="PANTHER" id="PTHR48050">
    <property type="entry name" value="STEROL 3-BETA-GLUCOSYLTRANSFERASE"/>
    <property type="match status" value="1"/>
</dbReference>
<sequence>MTPGVLVVVPPTAGHVNHGIALAGVVGAAGCEPVLVTGTAAASHLERLRPGHPWHCLPSHDLERLDRSDPRRRPHLEQLCDPALVRPALRDERELADRYGAALVIGKDYFAAVLAAAARGIPYASYYTDGIESVLNATSRQTVSDPVALTRQLRAVAAEESIDVELAPVPETLRSPVLNIVRGFPRTAAVSPGAWQAYEPTVAFAGALTYDASPDELDRWTARLSGLEGPVHYATFGTVLRDRSRFTALTDAARLVPGTWLVADPGGDLTGALPRSVVAAPYVPNGAALARADVVIHHGGYGTTLSALLAGVPQLVVPDNPRTQQRTHGQVLRDLGVGRLLAAGDCSGEAVAESVTWLREPDVRGRAAHLAAELTAQSATYRAELRDRIARAVRG</sequence>
<evidence type="ECO:0000313" key="4">
    <source>
        <dbReference type="Proteomes" id="UP001214441"/>
    </source>
</evidence>
<comment type="caution">
    <text evidence="3">The sequence shown here is derived from an EMBL/GenBank/DDBJ whole genome shotgun (WGS) entry which is preliminary data.</text>
</comment>
<name>A0ABT6ZZG8_9ACTN</name>
<evidence type="ECO:0000313" key="3">
    <source>
        <dbReference type="EMBL" id="MDJ1134468.1"/>
    </source>
</evidence>
<proteinExistence type="predicted"/>
<evidence type="ECO:0000256" key="1">
    <source>
        <dbReference type="ARBA" id="ARBA00022679"/>
    </source>
</evidence>
<accession>A0ABT6ZZG8</accession>
<dbReference type="SUPFAM" id="SSF53756">
    <property type="entry name" value="UDP-Glycosyltransferase/glycogen phosphorylase"/>
    <property type="match status" value="1"/>
</dbReference>
<organism evidence="3 4">
    <name type="scientific">Streptomyces iconiensis</name>
    <dbReference type="NCBI Taxonomy" id="1384038"/>
    <lineage>
        <taxon>Bacteria</taxon>
        <taxon>Bacillati</taxon>
        <taxon>Actinomycetota</taxon>
        <taxon>Actinomycetes</taxon>
        <taxon>Kitasatosporales</taxon>
        <taxon>Streptomycetaceae</taxon>
        <taxon>Streptomyces</taxon>
    </lineage>
</organism>
<feature type="domain" description="Erythromycin biosynthesis protein CIII-like C-terminal" evidence="2">
    <location>
        <begin position="268"/>
        <end position="377"/>
    </location>
</feature>
<dbReference type="PANTHER" id="PTHR48050:SF13">
    <property type="entry name" value="STEROL 3-BETA-GLUCOSYLTRANSFERASE UGT80A2"/>
    <property type="match status" value="1"/>
</dbReference>
<dbReference type="InterPro" id="IPR010610">
    <property type="entry name" value="EryCIII-like_C"/>
</dbReference>
<dbReference type="Gene3D" id="3.40.50.2000">
    <property type="entry name" value="Glycogen Phosphorylase B"/>
    <property type="match status" value="2"/>
</dbReference>
<keyword evidence="1" id="KW-0808">Transferase</keyword>
<keyword evidence="4" id="KW-1185">Reference proteome</keyword>
<evidence type="ECO:0000259" key="2">
    <source>
        <dbReference type="Pfam" id="PF06722"/>
    </source>
</evidence>
<gene>
    <name evidence="3" type="ORF">NMN56_021355</name>
</gene>
<dbReference type="RefSeq" id="WP_274041990.1">
    <property type="nucleotide sequence ID" value="NZ_JANCPR020000021.1"/>
</dbReference>
<reference evidence="3 4" key="1">
    <citation type="submission" date="2023-05" db="EMBL/GenBank/DDBJ databases">
        <title>Streptantibioticus silvisoli sp. nov., acidotolerant actinomycetes 1 from pine litter.</title>
        <authorList>
            <person name="Swiecimska M."/>
            <person name="Golinska P."/>
            <person name="Sangal V."/>
            <person name="Wachnowicz B."/>
            <person name="Goodfellow M."/>
        </authorList>
    </citation>
    <scope>NUCLEOTIDE SEQUENCE [LARGE SCALE GENOMIC DNA]</scope>
    <source>
        <strain evidence="3 4">DSM 42109</strain>
    </source>
</reference>
<dbReference type="Pfam" id="PF06722">
    <property type="entry name" value="EryCIII-like_C"/>
    <property type="match status" value="1"/>
</dbReference>
<dbReference type="InterPro" id="IPR050426">
    <property type="entry name" value="Glycosyltransferase_28"/>
</dbReference>
<dbReference type="EMBL" id="JANCPR020000021">
    <property type="protein sequence ID" value="MDJ1134468.1"/>
    <property type="molecule type" value="Genomic_DNA"/>
</dbReference>